<name>A0A1U9K9B3_9BACL</name>
<sequence length="474" mass="50752">MEEAYNLVVIGAGPGGYVAAVRAAQLGMRVAVVEREKVGGVCLHKGCIPSKTLLKSAEVFDTVRCAGDYGILTGEAKVDLIRIQERKRGIVSRLHKGVQYLLRKHNIEVYHGTGRIMGASIFSPQTGVVTVEQSDGKGGVLKPKHLIIATGSRPRELKGVTADGNHILYSDHMLELDRLPDSVVIVGGGAIGVEWASMLSDFGVRVTIVESADRILPFEDEDISREMTRLLQKRGVQLLTQTNVQPESVTVEQGAVSLHIGCGGERQKLTAERVLLSVGREANVDDIGLSNTDIQVVNGFIEVNEWMQTSEPHVYAIGDVVGGYQLAHVASREGVIAVEHMAGLNPEPLNPRFVPRCTYSRPEVASVGLSEQEASALGYATKTGNISFRSMSKALVHGDADGFVKIVADAETDDVLGVHMIGSRVTDLISEAGLARLLDATPWELSQVVRPHPSLSEALGEAALDVEGASIHGA</sequence>
<feature type="binding site" evidence="14">
    <location>
        <begin position="187"/>
        <end position="194"/>
    </location>
    <ligand>
        <name>NAD(+)</name>
        <dbReference type="ChEBI" id="CHEBI:57540"/>
    </ligand>
</feature>
<dbReference type="Gene3D" id="3.50.50.60">
    <property type="entry name" value="FAD/NAD(P)-binding domain"/>
    <property type="match status" value="2"/>
</dbReference>
<dbReference type="Pfam" id="PF07992">
    <property type="entry name" value="Pyr_redox_2"/>
    <property type="match status" value="1"/>
</dbReference>
<dbReference type="STRING" id="1471761.B0W44_13430"/>
<evidence type="ECO:0000256" key="10">
    <source>
        <dbReference type="ARBA" id="ARBA00023157"/>
    </source>
</evidence>
<dbReference type="InterPro" id="IPR023753">
    <property type="entry name" value="FAD/NAD-binding_dom"/>
</dbReference>
<dbReference type="PANTHER" id="PTHR22912">
    <property type="entry name" value="DISULFIDE OXIDOREDUCTASE"/>
    <property type="match status" value="1"/>
</dbReference>
<dbReference type="EMBL" id="CP019699">
    <property type="protein sequence ID" value="AQS56611.1"/>
    <property type="molecule type" value="Genomic_DNA"/>
</dbReference>
<feature type="domain" description="FAD/NAD(P)-binding" evidence="18">
    <location>
        <begin position="5"/>
        <end position="334"/>
    </location>
</feature>
<evidence type="ECO:0000256" key="3">
    <source>
        <dbReference type="ARBA" id="ARBA00012608"/>
    </source>
</evidence>
<feature type="binding site" evidence="14">
    <location>
        <position position="210"/>
    </location>
    <ligand>
        <name>NAD(+)</name>
        <dbReference type="ChEBI" id="CHEBI:57540"/>
    </ligand>
</feature>
<dbReference type="KEGG" id="ntr:B0W44_13430"/>
<keyword evidence="20" id="KW-1185">Reference proteome</keyword>
<evidence type="ECO:0000256" key="1">
    <source>
        <dbReference type="ARBA" id="ARBA00004496"/>
    </source>
</evidence>
<dbReference type="PRINTS" id="PR00368">
    <property type="entry name" value="FADPNR"/>
</dbReference>
<dbReference type="PANTHER" id="PTHR22912:SF217">
    <property type="entry name" value="DIHYDROLIPOYL DEHYDROGENASE"/>
    <property type="match status" value="1"/>
</dbReference>
<dbReference type="PIRSF" id="PIRSF000350">
    <property type="entry name" value="Mercury_reductase_MerA"/>
    <property type="match status" value="1"/>
</dbReference>
<comment type="cofactor">
    <cofactor evidence="14 16">
        <name>FAD</name>
        <dbReference type="ChEBI" id="CHEBI:57692"/>
    </cofactor>
    <text evidence="14 16">Binds 1 FAD per subunit.</text>
</comment>
<keyword evidence="5" id="KW-0963">Cytoplasm</keyword>
<keyword evidence="6 16" id="KW-0285">Flavoprotein</keyword>
<evidence type="ECO:0000259" key="18">
    <source>
        <dbReference type="Pfam" id="PF07992"/>
    </source>
</evidence>
<evidence type="ECO:0000256" key="14">
    <source>
        <dbReference type="PIRSR" id="PIRSR000350-3"/>
    </source>
</evidence>
<dbReference type="Gene3D" id="3.30.390.30">
    <property type="match status" value="1"/>
</dbReference>
<evidence type="ECO:0000256" key="2">
    <source>
        <dbReference type="ARBA" id="ARBA00007532"/>
    </source>
</evidence>
<keyword evidence="14" id="KW-0547">Nucleotide-binding</keyword>
<evidence type="ECO:0000256" key="16">
    <source>
        <dbReference type="RuleBase" id="RU003692"/>
    </source>
</evidence>
<dbReference type="FunFam" id="3.30.390.30:FF:000001">
    <property type="entry name" value="Dihydrolipoyl dehydrogenase"/>
    <property type="match status" value="1"/>
</dbReference>
<evidence type="ECO:0000256" key="4">
    <source>
        <dbReference type="ARBA" id="ARBA00016961"/>
    </source>
</evidence>
<feature type="binding site" evidence="14">
    <location>
        <position position="319"/>
    </location>
    <ligand>
        <name>FAD</name>
        <dbReference type="ChEBI" id="CHEBI:57692"/>
    </ligand>
</feature>
<proteinExistence type="inferred from homology"/>
<accession>A0A1U9K9B3</accession>
<dbReference type="InterPro" id="IPR012999">
    <property type="entry name" value="Pyr_OxRdtase_I_AS"/>
</dbReference>
<dbReference type="AlphaFoldDB" id="A0A1U9K9B3"/>
<dbReference type="RefSeq" id="WP_077720468.1">
    <property type="nucleotide sequence ID" value="NZ_CP019699.1"/>
</dbReference>
<feature type="binding site" evidence="14">
    <location>
        <position position="279"/>
    </location>
    <ligand>
        <name>NAD(+)</name>
        <dbReference type="ChEBI" id="CHEBI:57540"/>
    </ligand>
</feature>
<keyword evidence="10" id="KW-1015">Disulfide bond</keyword>
<evidence type="ECO:0000256" key="13">
    <source>
        <dbReference type="PIRSR" id="PIRSR000350-2"/>
    </source>
</evidence>
<dbReference type="GO" id="GO:0006103">
    <property type="term" value="P:2-oxoglutarate metabolic process"/>
    <property type="evidence" value="ECO:0007669"/>
    <property type="project" value="TreeGrafter"/>
</dbReference>
<dbReference type="InterPro" id="IPR001100">
    <property type="entry name" value="Pyr_nuc-diS_OxRdtase"/>
</dbReference>
<feature type="binding site" evidence="14">
    <location>
        <position position="114"/>
    </location>
    <ligand>
        <name>FAD</name>
        <dbReference type="ChEBI" id="CHEBI:57692"/>
    </ligand>
</feature>
<dbReference type="NCBIfam" id="TIGR01350">
    <property type="entry name" value="lipoamide_DH"/>
    <property type="match status" value="1"/>
</dbReference>
<comment type="similarity">
    <text evidence="2 16">Belongs to the class-I pyridine nucleotide-disulfide oxidoreductase family.</text>
</comment>
<evidence type="ECO:0000256" key="15">
    <source>
        <dbReference type="PIRSR" id="PIRSR000350-4"/>
    </source>
</evidence>
<dbReference type="PROSITE" id="PS00076">
    <property type="entry name" value="PYRIDINE_REDOX_1"/>
    <property type="match status" value="1"/>
</dbReference>
<evidence type="ECO:0000256" key="8">
    <source>
        <dbReference type="ARBA" id="ARBA00023002"/>
    </source>
</evidence>
<protein>
    <recommendedName>
        <fullName evidence="4 16">Dihydrolipoyl dehydrogenase</fullName>
        <ecNumber evidence="3 16">1.8.1.4</ecNumber>
    </recommendedName>
</protein>
<comment type="catalytic activity">
    <reaction evidence="12 16">
        <text>N(6)-[(R)-dihydrolipoyl]-L-lysyl-[protein] + NAD(+) = N(6)-[(R)-lipoyl]-L-lysyl-[protein] + NADH + H(+)</text>
        <dbReference type="Rhea" id="RHEA:15045"/>
        <dbReference type="Rhea" id="RHEA-COMP:10474"/>
        <dbReference type="Rhea" id="RHEA-COMP:10475"/>
        <dbReference type="ChEBI" id="CHEBI:15378"/>
        <dbReference type="ChEBI" id="CHEBI:57540"/>
        <dbReference type="ChEBI" id="CHEBI:57945"/>
        <dbReference type="ChEBI" id="CHEBI:83099"/>
        <dbReference type="ChEBI" id="CHEBI:83100"/>
        <dbReference type="EC" id="1.8.1.4"/>
    </reaction>
</comment>
<dbReference type="EC" id="1.8.1.4" evidence="3 16"/>
<keyword evidence="7 14" id="KW-0274">FAD</keyword>
<comment type="miscellaneous">
    <text evidence="16">The active site is a redox-active disulfide bond.</text>
</comment>
<feature type="domain" description="Pyridine nucleotide-disulphide oxidoreductase dimerisation" evidence="17">
    <location>
        <begin position="354"/>
        <end position="463"/>
    </location>
</feature>
<dbReference type="InterPro" id="IPR004099">
    <property type="entry name" value="Pyr_nucl-diS_OxRdtase_dimer"/>
</dbReference>
<dbReference type="SUPFAM" id="SSF55424">
    <property type="entry name" value="FAD/NAD-linked reductases, dimerisation (C-terminal) domain"/>
    <property type="match status" value="1"/>
</dbReference>
<dbReference type="GO" id="GO:0005737">
    <property type="term" value="C:cytoplasm"/>
    <property type="evidence" value="ECO:0007669"/>
    <property type="project" value="UniProtKB-SubCell"/>
</dbReference>
<evidence type="ECO:0000256" key="9">
    <source>
        <dbReference type="ARBA" id="ARBA00023027"/>
    </source>
</evidence>
<keyword evidence="8 16" id="KW-0560">Oxidoreductase</keyword>
<keyword evidence="11 16" id="KW-0676">Redox-active center</keyword>
<evidence type="ECO:0000256" key="7">
    <source>
        <dbReference type="ARBA" id="ARBA00022827"/>
    </source>
</evidence>
<dbReference type="GO" id="GO:0050660">
    <property type="term" value="F:flavin adenine dinucleotide binding"/>
    <property type="evidence" value="ECO:0007669"/>
    <property type="project" value="InterPro"/>
</dbReference>
<evidence type="ECO:0000256" key="11">
    <source>
        <dbReference type="ARBA" id="ARBA00023284"/>
    </source>
</evidence>
<comment type="subcellular location">
    <subcellularLocation>
        <location evidence="1">Cytoplasm</location>
    </subcellularLocation>
</comment>
<feature type="active site" description="Proton acceptor" evidence="13">
    <location>
        <position position="452"/>
    </location>
</feature>
<feature type="binding site" evidence="14">
    <location>
        <begin position="150"/>
        <end position="152"/>
    </location>
    <ligand>
        <name>FAD</name>
        <dbReference type="ChEBI" id="CHEBI:57692"/>
    </ligand>
</feature>
<reference evidence="19 20" key="1">
    <citation type="journal article" date="2015" name="Int. J. Syst. Evol. Microbiol.">
        <title>Novibacillus thermophilus gen. nov., sp. nov., a Gram-staining-negative and moderately thermophilic member of the family Thermoactinomycetaceae.</title>
        <authorList>
            <person name="Yang G."/>
            <person name="Chen J."/>
            <person name="Zhou S."/>
        </authorList>
    </citation>
    <scope>NUCLEOTIDE SEQUENCE [LARGE SCALE GENOMIC DNA]</scope>
    <source>
        <strain evidence="19 20">SG-1</strain>
    </source>
</reference>
<dbReference type="GO" id="GO:0004148">
    <property type="term" value="F:dihydrolipoyl dehydrogenase (NADH) activity"/>
    <property type="evidence" value="ECO:0007669"/>
    <property type="project" value="UniProtKB-EC"/>
</dbReference>
<evidence type="ECO:0000313" key="20">
    <source>
        <dbReference type="Proteomes" id="UP000188603"/>
    </source>
</evidence>
<gene>
    <name evidence="19" type="ORF">B0W44_13430</name>
</gene>
<evidence type="ECO:0000256" key="6">
    <source>
        <dbReference type="ARBA" id="ARBA00022630"/>
    </source>
</evidence>
<feature type="binding site" evidence="14">
    <location>
        <position position="51"/>
    </location>
    <ligand>
        <name>FAD</name>
        <dbReference type="ChEBI" id="CHEBI:57692"/>
    </ligand>
</feature>
<dbReference type="InterPro" id="IPR050151">
    <property type="entry name" value="Class-I_Pyr_Nuc-Dis_Oxidored"/>
</dbReference>
<evidence type="ECO:0000313" key="19">
    <source>
        <dbReference type="EMBL" id="AQS56611.1"/>
    </source>
</evidence>
<dbReference type="PRINTS" id="PR00411">
    <property type="entry name" value="PNDRDTASEI"/>
</dbReference>
<keyword evidence="9 14" id="KW-0520">NAD</keyword>
<dbReference type="InterPro" id="IPR016156">
    <property type="entry name" value="FAD/NAD-linked_Rdtase_dimer_sf"/>
</dbReference>
<feature type="disulfide bond" description="Redox-active" evidence="15">
    <location>
        <begin position="42"/>
        <end position="47"/>
    </location>
</feature>
<organism evidence="19 20">
    <name type="scientific">Novibacillus thermophilus</name>
    <dbReference type="NCBI Taxonomy" id="1471761"/>
    <lineage>
        <taxon>Bacteria</taxon>
        <taxon>Bacillati</taxon>
        <taxon>Bacillota</taxon>
        <taxon>Bacilli</taxon>
        <taxon>Bacillales</taxon>
        <taxon>Thermoactinomycetaceae</taxon>
        <taxon>Novibacillus</taxon>
    </lineage>
</organism>
<evidence type="ECO:0000259" key="17">
    <source>
        <dbReference type="Pfam" id="PF02852"/>
    </source>
</evidence>
<dbReference type="InterPro" id="IPR006258">
    <property type="entry name" value="Lipoamide_DH"/>
</dbReference>
<dbReference type="OrthoDB" id="9800167at2"/>
<dbReference type="InterPro" id="IPR036188">
    <property type="entry name" value="FAD/NAD-bd_sf"/>
</dbReference>
<dbReference type="Pfam" id="PF02852">
    <property type="entry name" value="Pyr_redox_dim"/>
    <property type="match status" value="1"/>
</dbReference>
<dbReference type="SUPFAM" id="SSF51905">
    <property type="entry name" value="FAD/NAD(P)-binding domain"/>
    <property type="match status" value="1"/>
</dbReference>
<dbReference type="Proteomes" id="UP000188603">
    <property type="component" value="Chromosome"/>
</dbReference>
<evidence type="ECO:0000256" key="12">
    <source>
        <dbReference type="ARBA" id="ARBA00049187"/>
    </source>
</evidence>
<evidence type="ECO:0000256" key="5">
    <source>
        <dbReference type="ARBA" id="ARBA00022490"/>
    </source>
</evidence>